<dbReference type="RefSeq" id="WP_087148281.1">
    <property type="nucleotide sequence ID" value="NZ_FUKJ01000429.1"/>
</dbReference>
<sequence>MSLLAKLGAVAVIVWFYMTAKEKGENATKWAIVGFIGYCLSAVLGYVAVYKPLAAVFLTHGTASNPLMVMLISQLPAVVALLASVLIRKRLIASIPEK</sequence>
<dbReference type="EMBL" id="FUKJ01000429">
    <property type="protein sequence ID" value="SJM95580.1"/>
    <property type="molecule type" value="Genomic_DNA"/>
</dbReference>
<evidence type="ECO:0000313" key="2">
    <source>
        <dbReference type="EMBL" id="SJM95580.1"/>
    </source>
</evidence>
<proteinExistence type="predicted"/>
<dbReference type="OrthoDB" id="5571172at2"/>
<evidence type="ECO:0000313" key="3">
    <source>
        <dbReference type="Proteomes" id="UP000195442"/>
    </source>
</evidence>
<name>A0A1R4HI75_9GAMM</name>
<keyword evidence="3" id="KW-1185">Reference proteome</keyword>
<reference evidence="3" key="1">
    <citation type="submission" date="2017-02" db="EMBL/GenBank/DDBJ databases">
        <authorList>
            <person name="Daims H."/>
        </authorList>
    </citation>
    <scope>NUCLEOTIDE SEQUENCE [LARGE SCALE GENOMIC DNA]</scope>
</reference>
<accession>A0A1R4HI75</accession>
<protein>
    <submittedName>
        <fullName evidence="2">Uncharacterized protein</fullName>
    </submittedName>
</protein>
<organism evidence="2 3">
    <name type="scientific">Crenothrix polyspora</name>
    <dbReference type="NCBI Taxonomy" id="360316"/>
    <lineage>
        <taxon>Bacteria</taxon>
        <taxon>Pseudomonadati</taxon>
        <taxon>Pseudomonadota</taxon>
        <taxon>Gammaproteobacteria</taxon>
        <taxon>Methylococcales</taxon>
        <taxon>Crenotrichaceae</taxon>
        <taxon>Crenothrix</taxon>
    </lineage>
</organism>
<keyword evidence="1" id="KW-0812">Transmembrane</keyword>
<keyword evidence="1" id="KW-0472">Membrane</keyword>
<feature type="transmembrane region" description="Helical" evidence="1">
    <location>
        <begin position="69"/>
        <end position="87"/>
    </location>
</feature>
<evidence type="ECO:0000256" key="1">
    <source>
        <dbReference type="SAM" id="Phobius"/>
    </source>
</evidence>
<gene>
    <name evidence="2" type="ORF">CRENPOLYSF2_640014</name>
</gene>
<feature type="transmembrane region" description="Helical" evidence="1">
    <location>
        <begin position="30"/>
        <end position="49"/>
    </location>
</feature>
<keyword evidence="1" id="KW-1133">Transmembrane helix</keyword>
<dbReference type="AlphaFoldDB" id="A0A1R4HI75"/>
<dbReference type="Proteomes" id="UP000195442">
    <property type="component" value="Unassembled WGS sequence"/>
</dbReference>